<keyword evidence="3" id="KW-1185">Reference proteome</keyword>
<evidence type="ECO:0000256" key="1">
    <source>
        <dbReference type="SAM" id="MobiDB-lite"/>
    </source>
</evidence>
<name>A0AA38MRU5_9CUCU</name>
<accession>A0AA38MRU5</accession>
<dbReference type="EMBL" id="JALNTZ010000001">
    <property type="protein sequence ID" value="KAJ3665379.1"/>
    <property type="molecule type" value="Genomic_DNA"/>
</dbReference>
<evidence type="ECO:0000313" key="3">
    <source>
        <dbReference type="Proteomes" id="UP001168821"/>
    </source>
</evidence>
<dbReference type="AlphaFoldDB" id="A0AA38MRU5"/>
<proteinExistence type="predicted"/>
<reference evidence="2" key="1">
    <citation type="journal article" date="2023" name="G3 (Bethesda)">
        <title>Whole genome assemblies of Zophobas morio and Tenebrio molitor.</title>
        <authorList>
            <person name="Kaur S."/>
            <person name="Stinson S.A."/>
            <person name="diCenzo G.C."/>
        </authorList>
    </citation>
    <scope>NUCLEOTIDE SEQUENCE</scope>
    <source>
        <strain evidence="2">QUZm001</strain>
    </source>
</reference>
<comment type="caution">
    <text evidence="2">The sequence shown here is derived from an EMBL/GenBank/DDBJ whole genome shotgun (WGS) entry which is preliminary data.</text>
</comment>
<feature type="compositionally biased region" description="Basic and acidic residues" evidence="1">
    <location>
        <begin position="31"/>
        <end position="40"/>
    </location>
</feature>
<evidence type="ECO:0000313" key="2">
    <source>
        <dbReference type="EMBL" id="KAJ3665379.1"/>
    </source>
</evidence>
<sequence>MMAHLELPVYTTLFIVLSGILHDKHMSSAYRGESRGKRMLDMSSVSMQPKDKKLKPTLGDGRQKPPPQPAYDPVLFVDQIPMDSSVVPVITNEHPSIVNSSVDVSAQNCEDVFENDEELDISLSNLMDNFEKNIQAKRVRKIMNERYQLVDDIVLPPTKSGSKFFKTRNYWHNT</sequence>
<organism evidence="2 3">
    <name type="scientific">Zophobas morio</name>
    <dbReference type="NCBI Taxonomy" id="2755281"/>
    <lineage>
        <taxon>Eukaryota</taxon>
        <taxon>Metazoa</taxon>
        <taxon>Ecdysozoa</taxon>
        <taxon>Arthropoda</taxon>
        <taxon>Hexapoda</taxon>
        <taxon>Insecta</taxon>
        <taxon>Pterygota</taxon>
        <taxon>Neoptera</taxon>
        <taxon>Endopterygota</taxon>
        <taxon>Coleoptera</taxon>
        <taxon>Polyphaga</taxon>
        <taxon>Cucujiformia</taxon>
        <taxon>Tenebrionidae</taxon>
        <taxon>Zophobas</taxon>
    </lineage>
</organism>
<dbReference type="Proteomes" id="UP001168821">
    <property type="component" value="Unassembled WGS sequence"/>
</dbReference>
<feature type="region of interest" description="Disordered" evidence="1">
    <location>
        <begin position="31"/>
        <end position="69"/>
    </location>
</feature>
<gene>
    <name evidence="2" type="ORF">Zmor_000876</name>
</gene>
<protein>
    <submittedName>
        <fullName evidence="2">Uncharacterized protein</fullName>
    </submittedName>
</protein>